<comment type="catalytic activity">
    <reaction evidence="1">
        <text>ATP + protein L-histidine = ADP + protein N-phospho-L-histidine.</text>
        <dbReference type="EC" id="2.7.13.3"/>
    </reaction>
</comment>
<dbReference type="Gene3D" id="1.10.287.130">
    <property type="match status" value="1"/>
</dbReference>
<keyword evidence="8" id="KW-1133">Transmembrane helix</keyword>
<sequence length="477" mass="53280">MPFRVSVLNTLHHFLDPNSIRMRLTLGVVLASAIGIGGVAGWMGWRMQQILLESHKRKTETIAERFDQDVELYQGIMPTQAALEKVIDYRTTADMALWIKLPNGQVIAQSDILEMGSWQETGVTQQLLSLTQATGTSTYHLQDRYLVICSSPLRLDNSLLGTLYVADEITQDQLSFLTLSRNLALTSGVMIVVLAVWIALYVQRSLAPICQLNQLATSVSADNLAQTHLTLRQAPTEVKELSQSFDRMLGRLAIAWEQQRRFLSDVSHELRTPLTLVQGYLQSTLRRCQTLSDSQREGLEIAAAEADRTIQVLQDLLDWARLNSGQRHITLEAFDLKAVLLEVAILTPTYQERIIVDIETAPVIVQADRQCLKQVLIHLIDNAIRYSEPKQPVILRLQQQANWAIIQVCDRGRGIPEADQPHIFDPFYRVDVDRSRATGGTGLGLSIVKQLVETMQGHIVVSSTLGEGSVFSVSLPA</sequence>
<evidence type="ECO:0000256" key="6">
    <source>
        <dbReference type="ARBA" id="ARBA00022777"/>
    </source>
</evidence>
<evidence type="ECO:0000259" key="9">
    <source>
        <dbReference type="PROSITE" id="PS50109"/>
    </source>
</evidence>
<feature type="transmembrane region" description="Helical" evidence="8">
    <location>
        <begin position="20"/>
        <end position="45"/>
    </location>
</feature>
<dbReference type="InterPro" id="IPR003660">
    <property type="entry name" value="HAMP_dom"/>
</dbReference>
<keyword evidence="5" id="KW-0808">Transferase</keyword>
<dbReference type="SMART" id="SM00387">
    <property type="entry name" value="HATPase_c"/>
    <property type="match status" value="1"/>
</dbReference>
<evidence type="ECO:0000313" key="12">
    <source>
        <dbReference type="Proteomes" id="UP000191901"/>
    </source>
</evidence>
<keyword evidence="12" id="KW-1185">Reference proteome</keyword>
<gene>
    <name evidence="11" type="ORF">XM38_002620</name>
</gene>
<dbReference type="InterPro" id="IPR005467">
    <property type="entry name" value="His_kinase_dom"/>
</dbReference>
<dbReference type="Gene3D" id="3.30.565.10">
    <property type="entry name" value="Histidine kinase-like ATPase, C-terminal domain"/>
    <property type="match status" value="1"/>
</dbReference>
<dbReference type="InterPro" id="IPR050736">
    <property type="entry name" value="Sensor_HK_Regulatory"/>
</dbReference>
<dbReference type="KEGG" id="hhg:XM38_002620"/>
<dbReference type="PROSITE" id="PS50885">
    <property type="entry name" value="HAMP"/>
    <property type="match status" value="1"/>
</dbReference>
<reference evidence="11 12" key="1">
    <citation type="journal article" date="2016" name="Biochim. Biophys. Acta">
        <title>Characterization of red-shifted phycobilisomes isolated from the chlorophyll f-containing cyanobacterium Halomicronema hongdechloris.</title>
        <authorList>
            <person name="Li Y."/>
            <person name="Lin Y."/>
            <person name="Garvey C.J."/>
            <person name="Birch D."/>
            <person name="Corkery R.W."/>
            <person name="Loughlin P.C."/>
            <person name="Scheer H."/>
            <person name="Willows R.D."/>
            <person name="Chen M."/>
        </authorList>
    </citation>
    <scope>NUCLEOTIDE SEQUENCE [LARGE SCALE GENOMIC DNA]</scope>
    <source>
        <strain evidence="11 12">C2206</strain>
    </source>
</reference>
<keyword evidence="4" id="KW-0597">Phosphoprotein</keyword>
<dbReference type="FunFam" id="3.30.565.10:FF:000006">
    <property type="entry name" value="Sensor histidine kinase WalK"/>
    <property type="match status" value="1"/>
</dbReference>
<dbReference type="InterPro" id="IPR003594">
    <property type="entry name" value="HATPase_dom"/>
</dbReference>
<dbReference type="InterPro" id="IPR004358">
    <property type="entry name" value="Sig_transdc_His_kin-like_C"/>
</dbReference>
<dbReference type="Pfam" id="PF02518">
    <property type="entry name" value="HATPase_c"/>
    <property type="match status" value="1"/>
</dbReference>
<dbReference type="CDD" id="cd00075">
    <property type="entry name" value="HATPase"/>
    <property type="match status" value="1"/>
</dbReference>
<dbReference type="PRINTS" id="PR00344">
    <property type="entry name" value="BCTRLSENSOR"/>
</dbReference>
<dbReference type="EMBL" id="CP021983">
    <property type="protein sequence ID" value="ASC69335.1"/>
    <property type="molecule type" value="Genomic_DNA"/>
</dbReference>
<dbReference type="PANTHER" id="PTHR43711">
    <property type="entry name" value="TWO-COMPONENT HISTIDINE KINASE"/>
    <property type="match status" value="1"/>
</dbReference>
<dbReference type="SMART" id="SM00388">
    <property type="entry name" value="HisKA"/>
    <property type="match status" value="1"/>
</dbReference>
<dbReference type="STRING" id="1641165.XM38_15645"/>
<organism evidence="11 12">
    <name type="scientific">Halomicronema hongdechloris C2206</name>
    <dbReference type="NCBI Taxonomy" id="1641165"/>
    <lineage>
        <taxon>Bacteria</taxon>
        <taxon>Bacillati</taxon>
        <taxon>Cyanobacteriota</taxon>
        <taxon>Cyanophyceae</taxon>
        <taxon>Nodosilineales</taxon>
        <taxon>Nodosilineaceae</taxon>
        <taxon>Halomicronema</taxon>
    </lineage>
</organism>
<dbReference type="CDD" id="cd00082">
    <property type="entry name" value="HisKA"/>
    <property type="match status" value="1"/>
</dbReference>
<protein>
    <recommendedName>
        <fullName evidence="3">histidine kinase</fullName>
        <ecNumber evidence="3">2.7.13.3</ecNumber>
    </recommendedName>
</protein>
<feature type="transmembrane region" description="Helical" evidence="8">
    <location>
        <begin position="183"/>
        <end position="202"/>
    </location>
</feature>
<dbReference type="InterPro" id="IPR003661">
    <property type="entry name" value="HisK_dim/P_dom"/>
</dbReference>
<evidence type="ECO:0000259" key="10">
    <source>
        <dbReference type="PROSITE" id="PS50885"/>
    </source>
</evidence>
<keyword evidence="6 11" id="KW-0418">Kinase</keyword>
<name>A0A1Z3HGE1_9CYAN</name>
<keyword evidence="7" id="KW-0902">Two-component regulatory system</keyword>
<keyword evidence="8" id="KW-0472">Membrane</keyword>
<dbReference type="InterPro" id="IPR036097">
    <property type="entry name" value="HisK_dim/P_sf"/>
</dbReference>
<dbReference type="OrthoDB" id="9763461at2"/>
<dbReference type="GO" id="GO:0000155">
    <property type="term" value="F:phosphorelay sensor kinase activity"/>
    <property type="evidence" value="ECO:0007669"/>
    <property type="project" value="InterPro"/>
</dbReference>
<evidence type="ECO:0000256" key="7">
    <source>
        <dbReference type="ARBA" id="ARBA00023012"/>
    </source>
</evidence>
<dbReference type="GO" id="GO:0016020">
    <property type="term" value="C:membrane"/>
    <property type="evidence" value="ECO:0007669"/>
    <property type="project" value="UniProtKB-SubCell"/>
</dbReference>
<evidence type="ECO:0000256" key="5">
    <source>
        <dbReference type="ARBA" id="ARBA00022679"/>
    </source>
</evidence>
<dbReference type="AlphaFoldDB" id="A0A1Z3HGE1"/>
<dbReference type="Gene3D" id="6.10.340.10">
    <property type="match status" value="1"/>
</dbReference>
<evidence type="ECO:0000256" key="8">
    <source>
        <dbReference type="SAM" id="Phobius"/>
    </source>
</evidence>
<comment type="subcellular location">
    <subcellularLocation>
        <location evidence="2">Membrane</location>
    </subcellularLocation>
</comment>
<feature type="domain" description="HAMP" evidence="10">
    <location>
        <begin position="203"/>
        <end position="257"/>
    </location>
</feature>
<dbReference type="SUPFAM" id="SSF47384">
    <property type="entry name" value="Homodimeric domain of signal transducing histidine kinase"/>
    <property type="match status" value="1"/>
</dbReference>
<dbReference type="RefSeq" id="WP_080810765.1">
    <property type="nucleotide sequence ID" value="NZ_CP021983.2"/>
</dbReference>
<evidence type="ECO:0000256" key="2">
    <source>
        <dbReference type="ARBA" id="ARBA00004370"/>
    </source>
</evidence>
<dbReference type="EC" id="2.7.13.3" evidence="3"/>
<dbReference type="SUPFAM" id="SSF55874">
    <property type="entry name" value="ATPase domain of HSP90 chaperone/DNA topoisomerase II/histidine kinase"/>
    <property type="match status" value="1"/>
</dbReference>
<evidence type="ECO:0000256" key="3">
    <source>
        <dbReference type="ARBA" id="ARBA00012438"/>
    </source>
</evidence>
<evidence type="ECO:0000256" key="1">
    <source>
        <dbReference type="ARBA" id="ARBA00000085"/>
    </source>
</evidence>
<dbReference type="PANTHER" id="PTHR43711:SF28">
    <property type="entry name" value="SENSOR HISTIDINE KINASE YXDK"/>
    <property type="match status" value="1"/>
</dbReference>
<evidence type="ECO:0000313" key="11">
    <source>
        <dbReference type="EMBL" id="ASC69335.1"/>
    </source>
</evidence>
<dbReference type="PROSITE" id="PS50109">
    <property type="entry name" value="HIS_KIN"/>
    <property type="match status" value="1"/>
</dbReference>
<keyword evidence="8" id="KW-0812">Transmembrane</keyword>
<dbReference type="Pfam" id="PF00512">
    <property type="entry name" value="HisKA"/>
    <property type="match status" value="1"/>
</dbReference>
<proteinExistence type="predicted"/>
<accession>A0A1Z3HGE1</accession>
<evidence type="ECO:0000256" key="4">
    <source>
        <dbReference type="ARBA" id="ARBA00022553"/>
    </source>
</evidence>
<dbReference type="InterPro" id="IPR036890">
    <property type="entry name" value="HATPase_C_sf"/>
</dbReference>
<dbReference type="Proteomes" id="UP000191901">
    <property type="component" value="Chromosome"/>
</dbReference>
<feature type="domain" description="Histidine kinase" evidence="9">
    <location>
        <begin position="265"/>
        <end position="477"/>
    </location>
</feature>